<organism evidence="5 6">
    <name type="scientific">Trichomonas vaginalis (strain ATCC PRA-98 / G3)</name>
    <dbReference type="NCBI Taxonomy" id="412133"/>
    <lineage>
        <taxon>Eukaryota</taxon>
        <taxon>Metamonada</taxon>
        <taxon>Parabasalia</taxon>
        <taxon>Trichomonadida</taxon>
        <taxon>Trichomonadidae</taxon>
        <taxon>Trichomonas</taxon>
    </lineage>
</organism>
<reference evidence="5" key="1">
    <citation type="submission" date="2006-10" db="EMBL/GenBank/DDBJ databases">
        <authorList>
            <person name="Amadeo P."/>
            <person name="Zhao Q."/>
            <person name="Wortman J."/>
            <person name="Fraser-Liggett C."/>
            <person name="Carlton J."/>
        </authorList>
    </citation>
    <scope>NUCLEOTIDE SEQUENCE</scope>
    <source>
        <strain evidence="5">G3</strain>
    </source>
</reference>
<keyword evidence="1" id="KW-0677">Repeat</keyword>
<gene>
    <name evidence="5" type="ORF">TVAG_283700</name>
</gene>
<dbReference type="Proteomes" id="UP000001542">
    <property type="component" value="Unassembled WGS sequence"/>
</dbReference>
<feature type="repeat" description="ANK" evidence="3">
    <location>
        <begin position="401"/>
        <end position="433"/>
    </location>
</feature>
<dbReference type="EMBL" id="DS113192">
    <property type="protein sequence ID" value="EAY21201.1"/>
    <property type="molecule type" value="Genomic_DNA"/>
</dbReference>
<dbReference type="InterPro" id="IPR020683">
    <property type="entry name" value="DUF3447"/>
</dbReference>
<dbReference type="Pfam" id="PF12796">
    <property type="entry name" value="Ank_2"/>
    <property type="match status" value="3"/>
</dbReference>
<protein>
    <recommendedName>
        <fullName evidence="4">DUF3447 domain-containing protein</fullName>
    </recommendedName>
</protein>
<dbReference type="InterPro" id="IPR036770">
    <property type="entry name" value="Ankyrin_rpt-contain_sf"/>
</dbReference>
<dbReference type="PANTHER" id="PTHR24161">
    <property type="entry name" value="ANK_REP_REGION DOMAIN-CONTAINING PROTEIN-RELATED"/>
    <property type="match status" value="1"/>
</dbReference>
<dbReference type="SUPFAM" id="SSF48403">
    <property type="entry name" value="Ankyrin repeat"/>
    <property type="match status" value="2"/>
</dbReference>
<evidence type="ECO:0000256" key="2">
    <source>
        <dbReference type="ARBA" id="ARBA00023043"/>
    </source>
</evidence>
<dbReference type="OrthoDB" id="194358at2759"/>
<dbReference type="InParanoid" id="A2DES4"/>
<dbReference type="Gene3D" id="1.25.40.20">
    <property type="entry name" value="Ankyrin repeat-containing domain"/>
    <property type="match status" value="2"/>
</dbReference>
<dbReference type="InterPro" id="IPR002110">
    <property type="entry name" value="Ankyrin_rpt"/>
</dbReference>
<dbReference type="RefSeq" id="XP_001582187.1">
    <property type="nucleotide sequence ID" value="XM_001582137.1"/>
</dbReference>
<dbReference type="Pfam" id="PF11929">
    <property type="entry name" value="DUF3447"/>
    <property type="match status" value="1"/>
</dbReference>
<feature type="repeat" description="ANK" evidence="3">
    <location>
        <begin position="467"/>
        <end position="499"/>
    </location>
</feature>
<dbReference type="VEuPathDB" id="TrichDB:TVAGG3_0576840"/>
<dbReference type="STRING" id="5722.A2DES4"/>
<dbReference type="PROSITE" id="PS50088">
    <property type="entry name" value="ANK_REPEAT"/>
    <property type="match status" value="8"/>
</dbReference>
<proteinExistence type="predicted"/>
<dbReference type="SMR" id="A2DES4"/>
<feature type="repeat" description="ANK" evidence="3">
    <location>
        <begin position="599"/>
        <end position="634"/>
    </location>
</feature>
<dbReference type="PROSITE" id="PS50297">
    <property type="entry name" value="ANK_REP_REGION"/>
    <property type="match status" value="7"/>
</dbReference>
<dbReference type="KEGG" id="tva:5466749"/>
<feature type="repeat" description="ANK" evidence="3">
    <location>
        <begin position="334"/>
        <end position="367"/>
    </location>
</feature>
<feature type="repeat" description="ANK" evidence="3">
    <location>
        <begin position="434"/>
        <end position="466"/>
    </location>
</feature>
<name>A2DES4_TRIV3</name>
<sequence length="663" mass="75865">MSEEYLKLYDDFIMAYEKLYHLQSDQPIDEVFNLINTILVDKYNISLFTIIGNMIYATRYNFRSCLKYLELLNQFFKKYSIAESDVIAYCPAIYPEFDFFANMEEICQFRFWKSMIKGEDSIEYIIMHDLIDKFKDYSIRHQIDEILINSHQNSRLSLIEACAIYGSVNIFYFIHLNMEQEITQECLQCSIIGGNVDIINECLKFRNLDKVCLINAIMSHNNNFLEHILRHDVIQKDVLLSIFDSITDIIESQNLKAFLLFFEKDKNTAIPWCVGFPQIVEILNDDEIDFLKVDDDNWNILHYAAVYNNIDICGLLLCWPEIFKKLINSKTCDESLSPIHILITEGKSNTLMISFLLNGADVNAKDSSMKTPLHYAASENNVQLAFTLLKFGAEINAKDENECTPLHLAFYHNCNDMITLLISQKADVNAKDINGETPLNIAIYRCDLYNVIILLKFGANVIEKNKSGLTALHLAASEGYSEIAVYLIFHGANINILSSNGRTPLHLAAEAGKLEMVLILISYGADISIKDNHGNTAFDCSLDNDFTNVSNYFIRIGVDIDEKNEKGKTRLHQAIDEQNKFKTIYLIKSSASVQVKDLEGKTPLHYTTINKYLNRYEIMEELISNGAIVNEKDNDGKTALYYAELNHDKNAVDILIKHGAQQN</sequence>
<evidence type="ECO:0000256" key="3">
    <source>
        <dbReference type="PROSITE-ProRule" id="PRU00023"/>
    </source>
</evidence>
<reference evidence="5" key="2">
    <citation type="journal article" date="2007" name="Science">
        <title>Draft genome sequence of the sexually transmitted pathogen Trichomonas vaginalis.</title>
        <authorList>
            <person name="Carlton J.M."/>
            <person name="Hirt R.P."/>
            <person name="Silva J.C."/>
            <person name="Delcher A.L."/>
            <person name="Schatz M."/>
            <person name="Zhao Q."/>
            <person name="Wortman J.R."/>
            <person name="Bidwell S.L."/>
            <person name="Alsmark U.C.M."/>
            <person name="Besteiro S."/>
            <person name="Sicheritz-Ponten T."/>
            <person name="Noel C.J."/>
            <person name="Dacks J.B."/>
            <person name="Foster P.G."/>
            <person name="Simillion C."/>
            <person name="Van de Peer Y."/>
            <person name="Miranda-Saavedra D."/>
            <person name="Barton G.J."/>
            <person name="Westrop G.D."/>
            <person name="Mueller S."/>
            <person name="Dessi D."/>
            <person name="Fiori P.L."/>
            <person name="Ren Q."/>
            <person name="Paulsen I."/>
            <person name="Zhang H."/>
            <person name="Bastida-Corcuera F.D."/>
            <person name="Simoes-Barbosa A."/>
            <person name="Brown M.T."/>
            <person name="Hayes R.D."/>
            <person name="Mukherjee M."/>
            <person name="Okumura C.Y."/>
            <person name="Schneider R."/>
            <person name="Smith A.J."/>
            <person name="Vanacova S."/>
            <person name="Villalvazo M."/>
            <person name="Haas B.J."/>
            <person name="Pertea M."/>
            <person name="Feldblyum T.V."/>
            <person name="Utterback T.R."/>
            <person name="Shu C.L."/>
            <person name="Osoegawa K."/>
            <person name="de Jong P.J."/>
            <person name="Hrdy I."/>
            <person name="Horvathova L."/>
            <person name="Zubacova Z."/>
            <person name="Dolezal P."/>
            <person name="Malik S.B."/>
            <person name="Logsdon J.M. Jr."/>
            <person name="Henze K."/>
            <person name="Gupta A."/>
            <person name="Wang C.C."/>
            <person name="Dunne R.L."/>
            <person name="Upcroft J.A."/>
            <person name="Upcroft P."/>
            <person name="White O."/>
            <person name="Salzberg S.L."/>
            <person name="Tang P."/>
            <person name="Chiu C.-H."/>
            <person name="Lee Y.-S."/>
            <person name="Embley T.M."/>
            <person name="Coombs G.H."/>
            <person name="Mottram J.C."/>
            <person name="Tachezy J."/>
            <person name="Fraser-Liggett C.M."/>
            <person name="Johnson P.J."/>
        </authorList>
    </citation>
    <scope>NUCLEOTIDE SEQUENCE [LARGE SCALE GENOMIC DNA]</scope>
    <source>
        <strain evidence="5">G3</strain>
    </source>
</reference>
<feature type="repeat" description="ANK" evidence="3">
    <location>
        <begin position="635"/>
        <end position="663"/>
    </location>
</feature>
<feature type="repeat" description="ANK" evidence="3">
    <location>
        <begin position="368"/>
        <end position="400"/>
    </location>
</feature>
<accession>A2DES4</accession>
<dbReference type="AlphaFoldDB" id="A2DES4"/>
<dbReference type="PRINTS" id="PR01415">
    <property type="entry name" value="ANKYRIN"/>
</dbReference>
<evidence type="ECO:0000259" key="4">
    <source>
        <dbReference type="Pfam" id="PF11929"/>
    </source>
</evidence>
<dbReference type="eggNOG" id="KOG4177">
    <property type="taxonomic scope" value="Eukaryota"/>
</dbReference>
<dbReference type="VEuPathDB" id="TrichDB:TVAG_283700"/>
<feature type="domain" description="DUF3447" evidence="4">
    <location>
        <begin position="180"/>
        <end position="260"/>
    </location>
</feature>
<keyword evidence="2 3" id="KW-0040">ANK repeat</keyword>
<evidence type="ECO:0000313" key="6">
    <source>
        <dbReference type="Proteomes" id="UP000001542"/>
    </source>
</evidence>
<evidence type="ECO:0000256" key="1">
    <source>
        <dbReference type="ARBA" id="ARBA00022737"/>
    </source>
</evidence>
<feature type="repeat" description="ANK" evidence="3">
    <location>
        <begin position="500"/>
        <end position="532"/>
    </location>
</feature>
<dbReference type="PANTHER" id="PTHR24161:SF85">
    <property type="entry name" value="PALMITOYLTRANSFERASE HIP14"/>
    <property type="match status" value="1"/>
</dbReference>
<evidence type="ECO:0000313" key="5">
    <source>
        <dbReference type="EMBL" id="EAY21201.1"/>
    </source>
</evidence>
<dbReference type="SMART" id="SM00248">
    <property type="entry name" value="ANK"/>
    <property type="match status" value="12"/>
</dbReference>
<keyword evidence="6" id="KW-1185">Reference proteome</keyword>